<dbReference type="GO" id="GO:0030976">
    <property type="term" value="F:thiamine pyrophosphate binding"/>
    <property type="evidence" value="ECO:0007669"/>
    <property type="project" value="TreeGrafter"/>
</dbReference>
<comment type="caution">
    <text evidence="2">The sequence shown here is derived from an EMBL/GenBank/DDBJ whole genome shotgun (WGS) entry which is preliminary data.</text>
</comment>
<sequence>MKKMTLALLTGIAALTLGGCGSGDSGKDAKDDGKLVISTFGLSEDIVKSDVMAPFEKEFSAKVTLEVGNSADRYMKLLNNPNAAIDIIELAQGNAVSANEDDLFLELDESKIENVANLTDGAREIFDAGAGVPYTLNSVGIIYNKEKAGKEIKEWADLWDESLKGKISIPEITSTAGIPMMYLASDVAGVDIASDNGEAAFKEIEKLSPNIVKTYSKSSDLANMFQSGEIAVAVVSDFAVDIIKGADEDVTYLVPESGTYANYNTINIPKNSKNTDLAYKYINHRISQEVQTQTASSLNESPTNSTVELADDVIGNMTYGAVADRAKNIDYTFVNKQLDSWIDQWNKLLNQ</sequence>
<name>A0A430ANQ0_9ENTE</name>
<dbReference type="AlphaFoldDB" id="A0A430ANQ0"/>
<dbReference type="CDD" id="cd13589">
    <property type="entry name" value="PBP2_polyamine_RpCGA009"/>
    <property type="match status" value="1"/>
</dbReference>
<keyword evidence="1" id="KW-0732">Signal</keyword>
<dbReference type="GO" id="GO:0015846">
    <property type="term" value="P:polyamine transport"/>
    <property type="evidence" value="ECO:0007669"/>
    <property type="project" value="InterPro"/>
</dbReference>
<organism evidence="2 3">
    <name type="scientific">Vagococcus acidifermentans</name>
    <dbReference type="NCBI Taxonomy" id="564710"/>
    <lineage>
        <taxon>Bacteria</taxon>
        <taxon>Bacillati</taxon>
        <taxon>Bacillota</taxon>
        <taxon>Bacilli</taxon>
        <taxon>Lactobacillales</taxon>
        <taxon>Enterococcaceae</taxon>
        <taxon>Vagococcus</taxon>
    </lineage>
</organism>
<dbReference type="InterPro" id="IPR001188">
    <property type="entry name" value="Sperm_putr-bd"/>
</dbReference>
<dbReference type="InterPro" id="IPR006059">
    <property type="entry name" value="SBP"/>
</dbReference>
<dbReference type="SUPFAM" id="SSF53850">
    <property type="entry name" value="Periplasmic binding protein-like II"/>
    <property type="match status" value="1"/>
</dbReference>
<dbReference type="PROSITE" id="PS51257">
    <property type="entry name" value="PROKAR_LIPOPROTEIN"/>
    <property type="match status" value="1"/>
</dbReference>
<accession>A0A430ANQ0</accession>
<dbReference type="PANTHER" id="PTHR30006">
    <property type="entry name" value="THIAMINE-BINDING PERIPLASMIC PROTEIN-RELATED"/>
    <property type="match status" value="1"/>
</dbReference>
<dbReference type="PANTHER" id="PTHR30006:SF2">
    <property type="entry name" value="ABC TRANSPORTER SUBSTRATE-BINDING PROTEIN"/>
    <property type="match status" value="1"/>
</dbReference>
<dbReference type="Gene3D" id="3.40.190.10">
    <property type="entry name" value="Periplasmic binding protein-like II"/>
    <property type="match status" value="2"/>
</dbReference>
<dbReference type="EMBL" id="NGKC01000018">
    <property type="protein sequence ID" value="RSU09527.1"/>
    <property type="molecule type" value="Genomic_DNA"/>
</dbReference>
<evidence type="ECO:0000313" key="2">
    <source>
        <dbReference type="EMBL" id="RSU09527.1"/>
    </source>
</evidence>
<dbReference type="PRINTS" id="PR00909">
    <property type="entry name" value="SPERMDNBNDNG"/>
</dbReference>
<evidence type="ECO:0000256" key="1">
    <source>
        <dbReference type="ARBA" id="ARBA00022729"/>
    </source>
</evidence>
<dbReference type="GO" id="GO:0015888">
    <property type="term" value="P:thiamine transport"/>
    <property type="evidence" value="ECO:0007669"/>
    <property type="project" value="TreeGrafter"/>
</dbReference>
<dbReference type="GO" id="GO:0019808">
    <property type="term" value="F:polyamine binding"/>
    <property type="evidence" value="ECO:0007669"/>
    <property type="project" value="InterPro"/>
</dbReference>
<keyword evidence="3" id="KW-1185">Reference proteome</keyword>
<dbReference type="OrthoDB" id="9769319at2"/>
<reference evidence="2 3" key="1">
    <citation type="submission" date="2017-05" db="EMBL/GenBank/DDBJ databases">
        <title>Vagococcus spp. assemblies.</title>
        <authorList>
            <person name="Gulvik C.A."/>
        </authorList>
    </citation>
    <scope>NUCLEOTIDE SEQUENCE [LARGE SCALE GENOMIC DNA]</scope>
    <source>
        <strain evidence="2 3">LMG 24798</strain>
    </source>
</reference>
<gene>
    <name evidence="2" type="ORF">CBF27_12525</name>
</gene>
<dbReference type="Pfam" id="PF13416">
    <property type="entry name" value="SBP_bac_8"/>
    <property type="match status" value="1"/>
</dbReference>
<dbReference type="GO" id="GO:0030975">
    <property type="term" value="F:thiamine binding"/>
    <property type="evidence" value="ECO:0007669"/>
    <property type="project" value="TreeGrafter"/>
</dbReference>
<protein>
    <submittedName>
        <fullName evidence="2">Spermidine/putrescine ABC transporter substrate-binding protein</fullName>
    </submittedName>
</protein>
<dbReference type="Proteomes" id="UP000286773">
    <property type="component" value="Unassembled WGS sequence"/>
</dbReference>
<dbReference type="GO" id="GO:0030288">
    <property type="term" value="C:outer membrane-bounded periplasmic space"/>
    <property type="evidence" value="ECO:0007669"/>
    <property type="project" value="TreeGrafter"/>
</dbReference>
<evidence type="ECO:0000313" key="3">
    <source>
        <dbReference type="Proteomes" id="UP000286773"/>
    </source>
</evidence>
<dbReference type="RefSeq" id="WP_126814830.1">
    <property type="nucleotide sequence ID" value="NZ_NGKC01000018.1"/>
</dbReference>
<proteinExistence type="predicted"/>